<dbReference type="GO" id="GO:0046872">
    <property type="term" value="F:metal ion binding"/>
    <property type="evidence" value="ECO:0007669"/>
    <property type="project" value="UniProtKB-KW"/>
</dbReference>
<dbReference type="AlphaFoldDB" id="A0A3D8RU25"/>
<dbReference type="Proteomes" id="UP000256645">
    <property type="component" value="Unassembled WGS sequence"/>
</dbReference>
<dbReference type="InterPro" id="IPR050231">
    <property type="entry name" value="Iron_ascorbate_oxido_reductase"/>
</dbReference>
<dbReference type="InterPro" id="IPR027443">
    <property type="entry name" value="IPNS-like_sf"/>
</dbReference>
<dbReference type="InterPro" id="IPR005123">
    <property type="entry name" value="Oxoglu/Fe-dep_dioxygenase_dom"/>
</dbReference>
<dbReference type="Pfam" id="PF03171">
    <property type="entry name" value="2OG-FeII_Oxy"/>
    <property type="match status" value="1"/>
</dbReference>
<reference evidence="4 5" key="1">
    <citation type="journal article" date="2018" name="IMA Fungus">
        <title>IMA Genome-F 9: Draft genome sequence of Annulohypoxylon stygium, Aspergillus mulundensis, Berkeleyomyces basicola (syn. Thielaviopsis basicola), Ceratocystis smalleyi, two Cercospora beticola strains, Coleophoma cylindrospora, Fusarium fracticaudum, Phialophora cf. hyalina, and Morchella septimelata.</title>
        <authorList>
            <person name="Wingfield B.D."/>
            <person name="Bills G.F."/>
            <person name="Dong Y."/>
            <person name="Huang W."/>
            <person name="Nel W.J."/>
            <person name="Swalarsk-Parry B.S."/>
            <person name="Vaghefi N."/>
            <person name="Wilken P.M."/>
            <person name="An Z."/>
            <person name="de Beer Z.W."/>
            <person name="De Vos L."/>
            <person name="Chen L."/>
            <person name="Duong T.A."/>
            <person name="Gao Y."/>
            <person name="Hammerbacher A."/>
            <person name="Kikkert J.R."/>
            <person name="Li Y."/>
            <person name="Li H."/>
            <person name="Li K."/>
            <person name="Li Q."/>
            <person name="Liu X."/>
            <person name="Ma X."/>
            <person name="Naidoo K."/>
            <person name="Pethybridge S.J."/>
            <person name="Sun J."/>
            <person name="Steenkamp E.T."/>
            <person name="van der Nest M.A."/>
            <person name="van Wyk S."/>
            <person name="Wingfield M.J."/>
            <person name="Xiong C."/>
            <person name="Yue Q."/>
            <person name="Zhang X."/>
        </authorList>
    </citation>
    <scope>NUCLEOTIDE SEQUENCE [LARGE SCALE GENOMIC DNA]</scope>
    <source>
        <strain evidence="4 5">BP6252</strain>
    </source>
</reference>
<dbReference type="PROSITE" id="PS51471">
    <property type="entry name" value="FE2OG_OXY"/>
    <property type="match status" value="1"/>
</dbReference>
<evidence type="ECO:0000256" key="1">
    <source>
        <dbReference type="ARBA" id="ARBA00008056"/>
    </source>
</evidence>
<name>A0A3D8RU25_9HELO</name>
<accession>A0A3D8RU25</accession>
<gene>
    <name evidence="4" type="ORF">BP6252_05558</name>
</gene>
<evidence type="ECO:0000259" key="3">
    <source>
        <dbReference type="PROSITE" id="PS51471"/>
    </source>
</evidence>
<keyword evidence="2" id="KW-0408">Iron</keyword>
<dbReference type="STRING" id="1849047.A0A3D8RU25"/>
<comment type="caution">
    <text evidence="4">The sequence shown here is derived from an EMBL/GenBank/DDBJ whole genome shotgun (WGS) entry which is preliminary data.</text>
</comment>
<sequence length="352" mass="39467">MAPISEPNIPTVDLSAFVTATDEVAKQEAADKLVQVCNRLGFVAITGHGISKTLLAEAFAWSKKLFDLPLEEKMKAPHPVEATPHRGYSHPGKEKVYGYDDLNEKEVNDSKGQSLRKIPDFKESYEIGSENNPEEPNIWLPEEVLPGYREFMVKFYWELNEAATRILNAFAMGMKLEGEEADIIMKLNSFHSNQLRLLHYPEVPREAIENQELARMPAHTDWGSFTLLFQDDCGGLELEDPQNRGTYLAAKPTEGTVLLNIGDFFMRLTNDFFVSATHRVTLPPLTSSSATTTKPRYSIPYFVSPPMSLIAKALPTYVSEEKPAKYEACSFAEYAAHISKYQYGESAKEVAA</sequence>
<comment type="similarity">
    <text evidence="1 2">Belongs to the iron/ascorbate-dependent oxidoreductase family.</text>
</comment>
<dbReference type="Gene3D" id="2.60.120.330">
    <property type="entry name" value="B-lactam Antibiotic, Isopenicillin N Synthase, Chain"/>
    <property type="match status" value="1"/>
</dbReference>
<proteinExistence type="inferred from homology"/>
<evidence type="ECO:0000256" key="2">
    <source>
        <dbReference type="RuleBase" id="RU003682"/>
    </source>
</evidence>
<dbReference type="EMBL" id="PDLM01000005">
    <property type="protein sequence ID" value="RDW77505.1"/>
    <property type="molecule type" value="Genomic_DNA"/>
</dbReference>
<dbReference type="PANTHER" id="PTHR47990">
    <property type="entry name" value="2-OXOGLUTARATE (2OG) AND FE(II)-DEPENDENT OXYGENASE SUPERFAMILY PROTEIN-RELATED"/>
    <property type="match status" value="1"/>
</dbReference>
<dbReference type="InterPro" id="IPR026992">
    <property type="entry name" value="DIOX_N"/>
</dbReference>
<keyword evidence="2" id="KW-0560">Oxidoreductase</keyword>
<evidence type="ECO:0000313" key="5">
    <source>
        <dbReference type="Proteomes" id="UP000256645"/>
    </source>
</evidence>
<dbReference type="InterPro" id="IPR044861">
    <property type="entry name" value="IPNS-like_FE2OG_OXY"/>
</dbReference>
<organism evidence="4 5">
    <name type="scientific">Coleophoma cylindrospora</name>
    <dbReference type="NCBI Taxonomy" id="1849047"/>
    <lineage>
        <taxon>Eukaryota</taxon>
        <taxon>Fungi</taxon>
        <taxon>Dikarya</taxon>
        <taxon>Ascomycota</taxon>
        <taxon>Pezizomycotina</taxon>
        <taxon>Leotiomycetes</taxon>
        <taxon>Helotiales</taxon>
        <taxon>Dermateaceae</taxon>
        <taxon>Coleophoma</taxon>
    </lineage>
</organism>
<evidence type="ECO:0000313" key="4">
    <source>
        <dbReference type="EMBL" id="RDW77505.1"/>
    </source>
</evidence>
<protein>
    <recommendedName>
        <fullName evidence="3">Fe2OG dioxygenase domain-containing protein</fullName>
    </recommendedName>
</protein>
<dbReference type="Pfam" id="PF14226">
    <property type="entry name" value="DIOX_N"/>
    <property type="match status" value="1"/>
</dbReference>
<keyword evidence="5" id="KW-1185">Reference proteome</keyword>
<dbReference type="OrthoDB" id="288590at2759"/>
<dbReference type="GO" id="GO:0044283">
    <property type="term" value="P:small molecule biosynthetic process"/>
    <property type="evidence" value="ECO:0007669"/>
    <property type="project" value="UniProtKB-ARBA"/>
</dbReference>
<dbReference type="GO" id="GO:0016491">
    <property type="term" value="F:oxidoreductase activity"/>
    <property type="evidence" value="ECO:0007669"/>
    <property type="project" value="UniProtKB-KW"/>
</dbReference>
<dbReference type="SUPFAM" id="SSF51197">
    <property type="entry name" value="Clavaminate synthase-like"/>
    <property type="match status" value="1"/>
</dbReference>
<feature type="domain" description="Fe2OG dioxygenase" evidence="3">
    <location>
        <begin position="191"/>
        <end position="305"/>
    </location>
</feature>
<keyword evidence="2" id="KW-0479">Metal-binding</keyword>